<dbReference type="EMBL" id="LKEU01000050">
    <property type="protein sequence ID" value="OFV68966.1"/>
    <property type="molecule type" value="Genomic_DNA"/>
</dbReference>
<dbReference type="PANTHER" id="PTHR30472">
    <property type="entry name" value="FERRIC ENTEROBACTIN TRANSPORT SYSTEM PERMEASE PROTEIN"/>
    <property type="match status" value="1"/>
</dbReference>
<comment type="similarity">
    <text evidence="2">Belongs to the binding-protein-dependent transport system permease family. FecCD subfamily.</text>
</comment>
<feature type="transmembrane region" description="Helical" evidence="8">
    <location>
        <begin position="111"/>
        <end position="130"/>
    </location>
</feature>
<dbReference type="AlphaFoldDB" id="A0A1F2PE97"/>
<feature type="transmembrane region" description="Helical" evidence="8">
    <location>
        <begin position="213"/>
        <end position="234"/>
    </location>
</feature>
<dbReference type="GO" id="GO:0005886">
    <property type="term" value="C:plasma membrane"/>
    <property type="evidence" value="ECO:0007669"/>
    <property type="project" value="UniProtKB-SubCell"/>
</dbReference>
<keyword evidence="7 8" id="KW-0472">Membrane</keyword>
<dbReference type="Gene3D" id="1.10.3470.10">
    <property type="entry name" value="ABC transporter involved in vitamin B12 uptake, BtuC"/>
    <property type="match status" value="1"/>
</dbReference>
<evidence type="ECO:0000256" key="8">
    <source>
        <dbReference type="SAM" id="Phobius"/>
    </source>
</evidence>
<comment type="subcellular location">
    <subcellularLocation>
        <location evidence="1">Cell membrane</location>
        <topology evidence="1">Multi-pass membrane protein</topology>
    </subcellularLocation>
</comment>
<keyword evidence="3" id="KW-0813">Transport</keyword>
<gene>
    <name evidence="9" type="ORF">ACWI_35030</name>
</gene>
<dbReference type="OrthoDB" id="9792889at2"/>
<keyword evidence="5 8" id="KW-0812">Transmembrane</keyword>
<accession>A0A1F2PE97</accession>
<feature type="transmembrane region" description="Helical" evidence="8">
    <location>
        <begin position="255"/>
        <end position="283"/>
    </location>
</feature>
<reference evidence="9 10" key="1">
    <citation type="submission" date="2015-09" db="EMBL/GenBank/DDBJ databases">
        <title>Genome sequence of Acetobacterium wieringae DSM 1911.</title>
        <authorList>
            <person name="Poehlein A."/>
            <person name="Bengelsdorf F.R."/>
            <person name="Schiel-Bengelsdorf B."/>
            <person name="Duerre P."/>
            <person name="Daniel R."/>
        </authorList>
    </citation>
    <scope>NUCLEOTIDE SEQUENCE [LARGE SCALE GENOMIC DNA]</scope>
    <source>
        <strain evidence="9 10">DSM 1911</strain>
    </source>
</reference>
<dbReference type="SUPFAM" id="SSF81345">
    <property type="entry name" value="ABC transporter involved in vitamin B12 uptake, BtuC"/>
    <property type="match status" value="1"/>
</dbReference>
<dbReference type="PANTHER" id="PTHR30472:SF70">
    <property type="entry name" value="MOLYBDATE IMPORT SYSTEM PERMEASE PROTEIN MOLB"/>
    <property type="match status" value="1"/>
</dbReference>
<name>A0A1F2PE97_9FIRM</name>
<evidence type="ECO:0000256" key="3">
    <source>
        <dbReference type="ARBA" id="ARBA00022448"/>
    </source>
</evidence>
<keyword evidence="4" id="KW-1003">Cell membrane</keyword>
<evidence type="ECO:0000313" key="10">
    <source>
        <dbReference type="Proteomes" id="UP000176244"/>
    </source>
</evidence>
<evidence type="ECO:0000256" key="7">
    <source>
        <dbReference type="ARBA" id="ARBA00023136"/>
    </source>
</evidence>
<protein>
    <submittedName>
        <fullName evidence="9">Putative ABC transporter permease protein</fullName>
    </submittedName>
</protein>
<dbReference type="InterPro" id="IPR037294">
    <property type="entry name" value="ABC_BtuC-like"/>
</dbReference>
<comment type="caution">
    <text evidence="9">The sequence shown here is derived from an EMBL/GenBank/DDBJ whole genome shotgun (WGS) entry which is preliminary data.</text>
</comment>
<sequence length="351" mass="37284">MSWESSSSDVKKPKCHRKKKTLVTIILILLPLFFFFGTLCIGRYYVSLNDVLTTLWQGLTGTRRGVSAETATVILQIRFPRAFQGAMVGAALGASGAAFQSLFRNPLVSSGILGVSAGAGFGAALAIVLFNSIFLTPLFAFCFGILAVILSYFAGKIDNTSTTITLVLGGTIIQSIFSALISLLKYLADTATQLPAITFWLMGSLASTKTADVFLALFPMALGMAGMLILRYRLNVLSMGDREARTLGINVPANKAAIIAFATLATAGAVCVSGIVGWIGLIIPHVGRMLVGNDNKWLVPASMSLGACFVIFCDTLCRSLTGGEIPLGIVTALIGGPFFIYLLKKTKGRSW</sequence>
<dbReference type="GO" id="GO:0022857">
    <property type="term" value="F:transmembrane transporter activity"/>
    <property type="evidence" value="ECO:0007669"/>
    <property type="project" value="InterPro"/>
</dbReference>
<evidence type="ECO:0000256" key="1">
    <source>
        <dbReference type="ARBA" id="ARBA00004651"/>
    </source>
</evidence>
<feature type="transmembrane region" description="Helical" evidence="8">
    <location>
        <begin position="166"/>
        <end position="188"/>
    </location>
</feature>
<dbReference type="CDD" id="cd06550">
    <property type="entry name" value="TM_ABC_iron-siderophores_like"/>
    <property type="match status" value="1"/>
</dbReference>
<evidence type="ECO:0000256" key="6">
    <source>
        <dbReference type="ARBA" id="ARBA00022989"/>
    </source>
</evidence>
<feature type="transmembrane region" description="Helical" evidence="8">
    <location>
        <begin position="295"/>
        <end position="313"/>
    </location>
</feature>
<dbReference type="STRING" id="52694.ACWI_35030"/>
<feature type="transmembrane region" description="Helical" evidence="8">
    <location>
        <begin position="325"/>
        <end position="343"/>
    </location>
</feature>
<dbReference type="InterPro" id="IPR000522">
    <property type="entry name" value="ABC_transptr_permease_BtuC"/>
</dbReference>
<dbReference type="FunFam" id="1.10.3470.10:FF:000001">
    <property type="entry name" value="Vitamin B12 ABC transporter permease BtuC"/>
    <property type="match status" value="1"/>
</dbReference>
<evidence type="ECO:0000256" key="4">
    <source>
        <dbReference type="ARBA" id="ARBA00022475"/>
    </source>
</evidence>
<dbReference type="GO" id="GO:0033214">
    <property type="term" value="P:siderophore-iron import into cell"/>
    <property type="evidence" value="ECO:0007669"/>
    <property type="project" value="TreeGrafter"/>
</dbReference>
<proteinExistence type="inferred from homology"/>
<keyword evidence="6 8" id="KW-1133">Transmembrane helix</keyword>
<evidence type="ECO:0000256" key="2">
    <source>
        <dbReference type="ARBA" id="ARBA00007935"/>
    </source>
</evidence>
<dbReference type="RefSeq" id="WP_070372734.1">
    <property type="nucleotide sequence ID" value="NZ_LKEU01000050.1"/>
</dbReference>
<evidence type="ECO:0000256" key="5">
    <source>
        <dbReference type="ARBA" id="ARBA00022692"/>
    </source>
</evidence>
<feature type="transmembrane region" description="Helical" evidence="8">
    <location>
        <begin position="136"/>
        <end position="154"/>
    </location>
</feature>
<organism evidence="9 10">
    <name type="scientific">Acetobacterium wieringae</name>
    <dbReference type="NCBI Taxonomy" id="52694"/>
    <lineage>
        <taxon>Bacteria</taxon>
        <taxon>Bacillati</taxon>
        <taxon>Bacillota</taxon>
        <taxon>Clostridia</taxon>
        <taxon>Eubacteriales</taxon>
        <taxon>Eubacteriaceae</taxon>
        <taxon>Acetobacterium</taxon>
    </lineage>
</organism>
<dbReference type="Proteomes" id="UP000176244">
    <property type="component" value="Unassembled WGS sequence"/>
</dbReference>
<feature type="transmembrane region" description="Helical" evidence="8">
    <location>
        <begin position="21"/>
        <end position="46"/>
    </location>
</feature>
<feature type="transmembrane region" description="Helical" evidence="8">
    <location>
        <begin position="82"/>
        <end position="99"/>
    </location>
</feature>
<dbReference type="Pfam" id="PF01032">
    <property type="entry name" value="FecCD"/>
    <property type="match status" value="1"/>
</dbReference>
<evidence type="ECO:0000313" key="9">
    <source>
        <dbReference type="EMBL" id="OFV68966.1"/>
    </source>
</evidence>